<dbReference type="GeneID" id="28723496"/>
<dbReference type="PANTHER" id="PTHR21686:SF12">
    <property type="entry name" value="DEOXYNUCLEOTIDYLTRANSFERASE TERMINAL-INTERACTING PROTEIN 2"/>
    <property type="match status" value="1"/>
</dbReference>
<organism evidence="5 6">
    <name type="scientific">Eremothecium sinecaudum</name>
    <dbReference type="NCBI Taxonomy" id="45286"/>
    <lineage>
        <taxon>Eukaryota</taxon>
        <taxon>Fungi</taxon>
        <taxon>Dikarya</taxon>
        <taxon>Ascomycota</taxon>
        <taxon>Saccharomycotina</taxon>
        <taxon>Saccharomycetes</taxon>
        <taxon>Saccharomycetales</taxon>
        <taxon>Saccharomycetaceae</taxon>
        <taxon>Eremothecium</taxon>
    </lineage>
</organism>
<dbReference type="InterPro" id="IPR039883">
    <property type="entry name" value="Fcf2/DNTTIP2"/>
</dbReference>
<protein>
    <submittedName>
        <fullName evidence="5">HDL487Wp</fullName>
    </submittedName>
</protein>
<dbReference type="OrthoDB" id="427886at2759"/>
<feature type="compositionally biased region" description="Basic and acidic residues" evidence="3">
    <location>
        <begin position="43"/>
        <end position="54"/>
    </location>
</feature>
<evidence type="ECO:0000256" key="1">
    <source>
        <dbReference type="ARBA" id="ARBA00004604"/>
    </source>
</evidence>
<dbReference type="Pfam" id="PF08698">
    <property type="entry name" value="Fcf2"/>
    <property type="match status" value="1"/>
</dbReference>
<gene>
    <name evidence="5" type="ORF">AW171_hschr42142</name>
</gene>
<dbReference type="STRING" id="45286.A0A0X8HRQ4"/>
<dbReference type="GO" id="GO:0006396">
    <property type="term" value="P:RNA processing"/>
    <property type="evidence" value="ECO:0007669"/>
    <property type="project" value="TreeGrafter"/>
</dbReference>
<dbReference type="Proteomes" id="UP000243052">
    <property type="component" value="Chromosome iv"/>
</dbReference>
<feature type="compositionally biased region" description="Basic residues" evidence="3">
    <location>
        <begin position="200"/>
        <end position="218"/>
    </location>
</feature>
<dbReference type="GO" id="GO:0003723">
    <property type="term" value="F:RNA binding"/>
    <property type="evidence" value="ECO:0007669"/>
    <property type="project" value="TreeGrafter"/>
</dbReference>
<dbReference type="AlphaFoldDB" id="A0A0X8HRQ4"/>
<evidence type="ECO:0000313" key="5">
    <source>
        <dbReference type="EMBL" id="AMD20257.1"/>
    </source>
</evidence>
<feature type="region of interest" description="Disordered" evidence="3">
    <location>
        <begin position="12"/>
        <end position="107"/>
    </location>
</feature>
<evidence type="ECO:0000256" key="3">
    <source>
        <dbReference type="SAM" id="MobiDB-lite"/>
    </source>
</evidence>
<comment type="subcellular location">
    <subcellularLocation>
        <location evidence="1">Nucleus</location>
        <location evidence="1">Nucleolus</location>
    </subcellularLocation>
</comment>
<dbReference type="EMBL" id="CP014244">
    <property type="protein sequence ID" value="AMD20257.1"/>
    <property type="molecule type" value="Genomic_DNA"/>
</dbReference>
<dbReference type="RefSeq" id="XP_017987253.1">
    <property type="nucleotide sequence ID" value="XM_018132169.1"/>
</dbReference>
<proteinExistence type="predicted"/>
<keyword evidence="6" id="KW-1185">Reference proteome</keyword>
<feature type="region of interest" description="Disordered" evidence="3">
    <location>
        <begin position="193"/>
        <end position="218"/>
    </location>
</feature>
<feature type="compositionally biased region" description="Polar residues" evidence="3">
    <location>
        <begin position="76"/>
        <end position="86"/>
    </location>
</feature>
<reference evidence="5 6" key="1">
    <citation type="submission" date="2016-01" db="EMBL/GenBank/DDBJ databases">
        <title>Genome sequence of the yeast Holleya sinecauda.</title>
        <authorList>
            <person name="Dietrich F.S."/>
        </authorList>
    </citation>
    <scope>NUCLEOTIDE SEQUENCE [LARGE SCALE GENOMIC DNA]</scope>
    <source>
        <strain evidence="5 6">ATCC 58844</strain>
    </source>
</reference>
<evidence type="ECO:0000313" key="6">
    <source>
        <dbReference type="Proteomes" id="UP000243052"/>
    </source>
</evidence>
<sequence length="218" mass="24986">MDPDSIDDLFDQLRSTASNDKAASTPGSPQEAPQPAFDDSDEISLRDSTDDKVARQQQQFRTIEHKLRTLPKLQSDFDTLPSSSTRSPVPIPPATQPAPSSSSKWFELPKPVHTTELKRDLALIRHRAALDPKRHYKKEKWHIPDRFSVGTIVEGPTEFYSSRLSKKQRKSTILESLMVDEDTTKYFRRKYAEVQQTKQSSRHGRKGHYKALRSNRRA</sequence>
<dbReference type="PANTHER" id="PTHR21686">
    <property type="entry name" value="DEOXYNUCLEOTIDYLTRANSFERASE TERMINAL-INTERACTING PROTEIN 2"/>
    <property type="match status" value="1"/>
</dbReference>
<name>A0A0X8HRQ4_9SACH</name>
<feature type="domain" description="Fcf2 pre-rRNA processing C-terminal" evidence="4">
    <location>
        <begin position="100"/>
        <end position="190"/>
    </location>
</feature>
<dbReference type="InterPro" id="IPR014810">
    <property type="entry name" value="Fcf2_C"/>
</dbReference>
<evidence type="ECO:0000256" key="2">
    <source>
        <dbReference type="ARBA" id="ARBA00023242"/>
    </source>
</evidence>
<evidence type="ECO:0000259" key="4">
    <source>
        <dbReference type="Pfam" id="PF08698"/>
    </source>
</evidence>
<feature type="compositionally biased region" description="Polar residues" evidence="3">
    <location>
        <begin position="13"/>
        <end position="28"/>
    </location>
</feature>
<keyword evidence="2" id="KW-0539">Nucleus</keyword>
<accession>A0A0X8HRQ4</accession>
<dbReference type="GO" id="GO:0005730">
    <property type="term" value="C:nucleolus"/>
    <property type="evidence" value="ECO:0007669"/>
    <property type="project" value="UniProtKB-SubCell"/>
</dbReference>